<keyword evidence="8 9" id="KW-0813">Transport</keyword>
<feature type="transmembrane region" description="Helical" evidence="8">
    <location>
        <begin position="427"/>
        <end position="448"/>
    </location>
</feature>
<evidence type="ECO:0000256" key="3">
    <source>
        <dbReference type="ARBA" id="ARBA00022692"/>
    </source>
</evidence>
<evidence type="ECO:0000256" key="8">
    <source>
        <dbReference type="HAMAP-Rule" id="MF_02078"/>
    </source>
</evidence>
<feature type="transmembrane region" description="Helical" evidence="8">
    <location>
        <begin position="205"/>
        <end position="227"/>
    </location>
</feature>
<evidence type="ECO:0000313" key="10">
    <source>
        <dbReference type="EMBL" id="UTI62411.1"/>
    </source>
</evidence>
<keyword evidence="3 8" id="KW-0812">Transmembrane</keyword>
<feature type="transmembrane region" description="Helical" evidence="8">
    <location>
        <begin position="401"/>
        <end position="421"/>
    </location>
</feature>
<comment type="pathway">
    <text evidence="8">Cell wall biogenesis; peptidoglycan biosynthesis.</text>
</comment>
<comment type="similarity">
    <text evidence="8 9">Belongs to the MurJ/MviN family.</text>
</comment>
<evidence type="ECO:0000313" key="11">
    <source>
        <dbReference type="Proteomes" id="UP001056035"/>
    </source>
</evidence>
<dbReference type="NCBIfam" id="TIGR01695">
    <property type="entry name" value="murJ_mviN"/>
    <property type="match status" value="1"/>
</dbReference>
<evidence type="ECO:0000256" key="2">
    <source>
        <dbReference type="ARBA" id="ARBA00022475"/>
    </source>
</evidence>
<feature type="transmembrane region" description="Helical" evidence="8">
    <location>
        <begin position="498"/>
        <end position="519"/>
    </location>
</feature>
<dbReference type="PIRSF" id="PIRSF002869">
    <property type="entry name" value="MviN"/>
    <property type="match status" value="1"/>
</dbReference>
<organism evidence="10 11">
    <name type="scientific">Paraconexibacter antarcticus</name>
    <dbReference type="NCBI Taxonomy" id="2949664"/>
    <lineage>
        <taxon>Bacteria</taxon>
        <taxon>Bacillati</taxon>
        <taxon>Actinomycetota</taxon>
        <taxon>Thermoleophilia</taxon>
        <taxon>Solirubrobacterales</taxon>
        <taxon>Paraconexibacteraceae</taxon>
        <taxon>Paraconexibacter</taxon>
    </lineage>
</organism>
<evidence type="ECO:0000256" key="7">
    <source>
        <dbReference type="ARBA" id="ARBA00023136"/>
    </source>
</evidence>
<dbReference type="CDD" id="cd13123">
    <property type="entry name" value="MATE_MurJ_like"/>
    <property type="match status" value="1"/>
</dbReference>
<dbReference type="Proteomes" id="UP001056035">
    <property type="component" value="Chromosome"/>
</dbReference>
<accession>A0ABY5DLP5</accession>
<dbReference type="InterPro" id="IPR051050">
    <property type="entry name" value="Lipid_II_flippase_MurJ/MviN"/>
</dbReference>
<dbReference type="PRINTS" id="PR01806">
    <property type="entry name" value="VIRFACTRMVIN"/>
</dbReference>
<dbReference type="InterPro" id="IPR004268">
    <property type="entry name" value="MurJ"/>
</dbReference>
<dbReference type="EMBL" id="CP098502">
    <property type="protein sequence ID" value="UTI62411.1"/>
    <property type="molecule type" value="Genomic_DNA"/>
</dbReference>
<keyword evidence="8 9" id="KW-0961">Cell wall biogenesis/degradation</keyword>
<dbReference type="PANTHER" id="PTHR47019">
    <property type="entry name" value="LIPID II FLIPPASE MURJ"/>
    <property type="match status" value="1"/>
</dbReference>
<evidence type="ECO:0000256" key="6">
    <source>
        <dbReference type="ARBA" id="ARBA00022989"/>
    </source>
</evidence>
<proteinExistence type="inferred from homology"/>
<evidence type="ECO:0000256" key="5">
    <source>
        <dbReference type="ARBA" id="ARBA00022984"/>
    </source>
</evidence>
<feature type="transmembrane region" description="Helical" evidence="8">
    <location>
        <begin position="150"/>
        <end position="171"/>
    </location>
</feature>
<sequence>MATSTPTSAEEPARPRKSSGVARNTVIFSIATGLSRIMGLVREVVASRYFGTGGGASAFTLAFQFPNLVRSLFADAAISAAFVPVFTELLEKDQKKDAFQLASTLLFCIIAALGAITALFIVFAGTIMPIFLGPEFTGPLVDLTVGLSQVLFPIVLLLGVNGLVVGILNAYGHFAIPAIAPLVWNIVIIGCLIVVRPLFKGDDQLYGYAVGVLIGTVVQLVMALPVLGRLGFKFSPTVSLRDERIKRVFVLMLPITISLGVINFDLYINSSLGTLVSEAAPRAIDAAFRIYMLPQGMFSVALATVLFPTLSRYAARRDLEGLRATMATGSRQIFMLLVPAGAFCAVLATPIVRLVYQRGAFDATSTALVSTALFWFSFSLPFAGVNLLLTRTFFSLQRPWIPTGLAAANLLVNVVISLLLYKPFGVAGLVIGTAVASAGMTIGQSYYLRRLLHGSLEGGAMAHALLRIVNASGLLGIVSYGTWWGIDHVLGRSTAAQILAVVTAATTGFIVYAGAVLTLDVPEAGQIQRLVTRRFRRAPAAPAPPAPPASPLP</sequence>
<feature type="transmembrane region" description="Helical" evidence="8">
    <location>
        <begin position="333"/>
        <end position="356"/>
    </location>
</feature>
<evidence type="ECO:0000256" key="4">
    <source>
        <dbReference type="ARBA" id="ARBA00022960"/>
    </source>
</evidence>
<keyword evidence="2 8" id="KW-1003">Cell membrane</keyword>
<feature type="transmembrane region" description="Helical" evidence="8">
    <location>
        <begin position="248"/>
        <end position="268"/>
    </location>
</feature>
<reference evidence="10 11" key="1">
    <citation type="submission" date="2022-06" db="EMBL/GenBank/DDBJ databases">
        <title>Paraconexibacter antarcticus.</title>
        <authorList>
            <person name="Kim C.S."/>
        </authorList>
    </citation>
    <scope>NUCLEOTIDE SEQUENCE [LARGE SCALE GENOMIC DNA]</scope>
    <source>
        <strain evidence="10 11">02-257</strain>
    </source>
</reference>
<feature type="transmembrane region" description="Helical" evidence="8">
    <location>
        <begin position="72"/>
        <end position="90"/>
    </location>
</feature>
<dbReference type="Pfam" id="PF03023">
    <property type="entry name" value="MurJ"/>
    <property type="match status" value="1"/>
</dbReference>
<dbReference type="RefSeq" id="WP_254569149.1">
    <property type="nucleotide sequence ID" value="NZ_CP098502.1"/>
</dbReference>
<evidence type="ECO:0000256" key="9">
    <source>
        <dbReference type="PIRNR" id="PIRNR002869"/>
    </source>
</evidence>
<keyword evidence="11" id="KW-1185">Reference proteome</keyword>
<feature type="transmembrane region" description="Helical" evidence="8">
    <location>
        <begin position="102"/>
        <end position="130"/>
    </location>
</feature>
<keyword evidence="5 8" id="KW-0573">Peptidoglycan synthesis</keyword>
<protein>
    <recommendedName>
        <fullName evidence="8">Probable lipid II flippase MurJ</fullName>
    </recommendedName>
</protein>
<feature type="transmembrane region" description="Helical" evidence="8">
    <location>
        <begin position="49"/>
        <end position="66"/>
    </location>
</feature>
<keyword evidence="4 8" id="KW-0133">Cell shape</keyword>
<keyword evidence="7 8" id="KW-0472">Membrane</keyword>
<feature type="transmembrane region" description="Helical" evidence="8">
    <location>
        <begin position="468"/>
        <end position="486"/>
    </location>
</feature>
<feature type="transmembrane region" description="Helical" evidence="8">
    <location>
        <begin position="368"/>
        <end position="389"/>
    </location>
</feature>
<feature type="transmembrane region" description="Helical" evidence="8">
    <location>
        <begin position="288"/>
        <end position="307"/>
    </location>
</feature>
<comment type="subcellular location">
    <subcellularLocation>
        <location evidence="1 8">Cell membrane</location>
        <topology evidence="1 8">Multi-pass membrane protein</topology>
    </subcellularLocation>
</comment>
<evidence type="ECO:0000256" key="1">
    <source>
        <dbReference type="ARBA" id="ARBA00004651"/>
    </source>
</evidence>
<name>A0ABY5DLP5_9ACTN</name>
<gene>
    <name evidence="8 10" type="primary">murJ</name>
    <name evidence="10" type="ORF">NBH00_13680</name>
</gene>
<comment type="function">
    <text evidence="8 9">Involved in peptidoglycan biosynthesis. Transports lipid-linked peptidoglycan precursors from the inner to the outer leaflet of the cytoplasmic membrane.</text>
</comment>
<feature type="transmembrane region" description="Helical" evidence="8">
    <location>
        <begin position="178"/>
        <end position="199"/>
    </location>
</feature>
<keyword evidence="6 8" id="KW-1133">Transmembrane helix</keyword>
<dbReference type="PANTHER" id="PTHR47019:SF1">
    <property type="entry name" value="LIPID II FLIPPASE MURJ"/>
    <property type="match status" value="1"/>
</dbReference>
<dbReference type="HAMAP" id="MF_02078">
    <property type="entry name" value="MurJ_MviN"/>
    <property type="match status" value="1"/>
</dbReference>